<dbReference type="Gene3D" id="1.10.472.60">
    <property type="entry name" value="putative protein disulfide isomerase domain"/>
    <property type="match status" value="1"/>
</dbReference>
<dbReference type="PANTHER" id="PTHR13887">
    <property type="entry name" value="GLUTATHIONE S-TRANSFERASE KAPPA"/>
    <property type="match status" value="1"/>
</dbReference>
<organism evidence="1 2">
    <name type="scientific">Flavihumibacter stibioxidans</name>
    <dbReference type="NCBI Taxonomy" id="1834163"/>
    <lineage>
        <taxon>Bacteria</taxon>
        <taxon>Pseudomonadati</taxon>
        <taxon>Bacteroidota</taxon>
        <taxon>Chitinophagia</taxon>
        <taxon>Chitinophagales</taxon>
        <taxon>Chitinophagaceae</taxon>
        <taxon>Flavihumibacter</taxon>
    </lineage>
</organism>
<protein>
    <submittedName>
        <fullName evidence="1">Dithiol-disulfide isomerase</fullName>
    </submittedName>
</protein>
<accession>A0ABR7M980</accession>
<proteinExistence type="predicted"/>
<keyword evidence="2" id="KW-1185">Reference proteome</keyword>
<dbReference type="CDD" id="cd03025">
    <property type="entry name" value="DsbA_FrnE_like"/>
    <property type="match status" value="1"/>
</dbReference>
<dbReference type="InterPro" id="IPR036249">
    <property type="entry name" value="Thioredoxin-like_sf"/>
</dbReference>
<sequence length="303" mass="35002">MQVDNKYSMNCDMDTGICEIPQQSSKQTDELNNKPVKLLYFTDPICSSCWGIEPQLRKLKQEYGAYFDIEYRMGGLLKSWNEYGGSDVNGPESVAQHWEDASAYYNMPIDGDVWKEDPLHSSYPPAIAFKAAQLQGNQKADQFLRRIKEMVFTEKKNITHLEHLVQAANDAGLDTVQFEHDYKHKAEHFFQEDLFMAKEWGVRGFPTIYFIDGDDNRFKVYGSKPYQVYEEALLKLVPGKVIKQPASTYEDILKGYNTVTRKEFAIFYDKNLAEADAILLELEQNYKVKRMETKAGPLWKAGY</sequence>
<dbReference type="Gene3D" id="3.40.30.10">
    <property type="entry name" value="Glutaredoxin"/>
    <property type="match status" value="1"/>
</dbReference>
<keyword evidence="1" id="KW-0413">Isomerase</keyword>
<dbReference type="SUPFAM" id="SSF52833">
    <property type="entry name" value="Thioredoxin-like"/>
    <property type="match status" value="1"/>
</dbReference>
<dbReference type="RefSeq" id="WP_187256596.1">
    <property type="nucleotide sequence ID" value="NZ_JBHULF010000014.1"/>
</dbReference>
<dbReference type="EMBL" id="MBUA01000012">
    <property type="protein sequence ID" value="MBC6491290.1"/>
    <property type="molecule type" value="Genomic_DNA"/>
</dbReference>
<evidence type="ECO:0000313" key="1">
    <source>
        <dbReference type="EMBL" id="MBC6491290.1"/>
    </source>
</evidence>
<reference evidence="1 2" key="1">
    <citation type="submission" date="2016-07" db="EMBL/GenBank/DDBJ databases">
        <title>Genome analysis of Flavihumibacter stibioxidans YS-17.</title>
        <authorList>
            <person name="Shi K."/>
            <person name="Han Y."/>
            <person name="Wang G."/>
        </authorList>
    </citation>
    <scope>NUCLEOTIDE SEQUENCE [LARGE SCALE GENOMIC DNA]</scope>
    <source>
        <strain evidence="1 2">YS-17</strain>
    </source>
</reference>
<evidence type="ECO:0000313" key="2">
    <source>
        <dbReference type="Proteomes" id="UP000765802"/>
    </source>
</evidence>
<comment type="caution">
    <text evidence="1">The sequence shown here is derived from an EMBL/GenBank/DDBJ whole genome shotgun (WGS) entry which is preliminary data.</text>
</comment>
<gene>
    <name evidence="1" type="ORF">BC349_09625</name>
</gene>
<dbReference type="GO" id="GO:0016853">
    <property type="term" value="F:isomerase activity"/>
    <property type="evidence" value="ECO:0007669"/>
    <property type="project" value="UniProtKB-KW"/>
</dbReference>
<dbReference type="Proteomes" id="UP000765802">
    <property type="component" value="Unassembled WGS sequence"/>
</dbReference>
<dbReference type="Pfam" id="PF13743">
    <property type="entry name" value="Thioredoxin_5"/>
    <property type="match status" value="1"/>
</dbReference>
<name>A0ABR7M980_9BACT</name>